<organism evidence="2 3">
    <name type="scientific">Portunus trituberculatus</name>
    <name type="common">Swimming crab</name>
    <name type="synonym">Neptunus trituberculatus</name>
    <dbReference type="NCBI Taxonomy" id="210409"/>
    <lineage>
        <taxon>Eukaryota</taxon>
        <taxon>Metazoa</taxon>
        <taxon>Ecdysozoa</taxon>
        <taxon>Arthropoda</taxon>
        <taxon>Crustacea</taxon>
        <taxon>Multicrustacea</taxon>
        <taxon>Malacostraca</taxon>
        <taxon>Eumalacostraca</taxon>
        <taxon>Eucarida</taxon>
        <taxon>Decapoda</taxon>
        <taxon>Pleocyemata</taxon>
        <taxon>Brachyura</taxon>
        <taxon>Eubrachyura</taxon>
        <taxon>Portunoidea</taxon>
        <taxon>Portunidae</taxon>
        <taxon>Portuninae</taxon>
        <taxon>Portunus</taxon>
    </lineage>
</organism>
<reference evidence="2 3" key="1">
    <citation type="submission" date="2019-05" db="EMBL/GenBank/DDBJ databases">
        <title>Another draft genome of Portunus trituberculatus and its Hox gene families provides insights of decapod evolution.</title>
        <authorList>
            <person name="Jeong J.-H."/>
            <person name="Song I."/>
            <person name="Kim S."/>
            <person name="Choi T."/>
            <person name="Kim D."/>
            <person name="Ryu S."/>
            <person name="Kim W."/>
        </authorList>
    </citation>
    <scope>NUCLEOTIDE SEQUENCE [LARGE SCALE GENOMIC DNA]</scope>
    <source>
        <tissue evidence="2">Muscle</tissue>
    </source>
</reference>
<comment type="caution">
    <text evidence="2">The sequence shown here is derived from an EMBL/GenBank/DDBJ whole genome shotgun (WGS) entry which is preliminary data.</text>
</comment>
<dbReference type="Proteomes" id="UP000324222">
    <property type="component" value="Unassembled WGS sequence"/>
</dbReference>
<feature type="region of interest" description="Disordered" evidence="1">
    <location>
        <begin position="85"/>
        <end position="119"/>
    </location>
</feature>
<keyword evidence="3" id="KW-1185">Reference proteome</keyword>
<dbReference type="AlphaFoldDB" id="A0A5B7DEL3"/>
<evidence type="ECO:0000313" key="3">
    <source>
        <dbReference type="Proteomes" id="UP000324222"/>
    </source>
</evidence>
<feature type="compositionally biased region" description="Basic and acidic residues" evidence="1">
    <location>
        <begin position="108"/>
        <end position="119"/>
    </location>
</feature>
<gene>
    <name evidence="2" type="ORF">E2C01_012570</name>
</gene>
<name>A0A5B7DEL3_PORTR</name>
<evidence type="ECO:0000256" key="1">
    <source>
        <dbReference type="SAM" id="MobiDB-lite"/>
    </source>
</evidence>
<proteinExistence type="predicted"/>
<accession>A0A5B7DEL3</accession>
<dbReference type="EMBL" id="VSRR010000789">
    <property type="protein sequence ID" value="MPC19647.1"/>
    <property type="molecule type" value="Genomic_DNA"/>
</dbReference>
<sequence length="119" mass="12603">MCLGGDMDTTINKIACTTNGRKLNSASHIYSSIQVRSECTLPSIAQSPSVSAVSASFSVLSWAARVFTLRDTSVPAQGLQPLPVKRFTAATRVGGRGRGRGSRRGRASSHDRDPVLLGD</sequence>
<feature type="compositionally biased region" description="Basic residues" evidence="1">
    <location>
        <begin position="95"/>
        <end position="107"/>
    </location>
</feature>
<protein>
    <submittedName>
        <fullName evidence="2">Uncharacterized protein</fullName>
    </submittedName>
</protein>
<evidence type="ECO:0000313" key="2">
    <source>
        <dbReference type="EMBL" id="MPC19647.1"/>
    </source>
</evidence>